<reference evidence="1" key="1">
    <citation type="journal article" date="2019" name="Sci. Rep.">
        <title>Draft genome of Tanacetum cinerariifolium, the natural source of mosquito coil.</title>
        <authorList>
            <person name="Yamashiro T."/>
            <person name="Shiraishi A."/>
            <person name="Satake H."/>
            <person name="Nakayama K."/>
        </authorList>
    </citation>
    <scope>NUCLEOTIDE SEQUENCE</scope>
</reference>
<sequence length="257" mass="30396">MANIKTKTTMKEFTTIDRANYYSWITSITANGKSAYELKGKFLDDLCDNSFNGANGEDASDNQEGVIDEGFFELENANNDDEQEIGEIYRIETNLFDYETPLCKKFNELNYLLKVDPELFIYDIQITKTYEDYKNELNNVLDEPWSESGVSYEICDHIYEPFRFKNGKAKWPTYSFEDGSAMVENYRGCYRCDIQEKEEHEDEERYELFHDPAQERSICKIRRFEMIKYSIGRMNRPMKMHAALTKRSFVTWTKDGW</sequence>
<protein>
    <submittedName>
        <fullName evidence="1">Uncharacterized protein</fullName>
    </submittedName>
</protein>
<organism evidence="1">
    <name type="scientific">Tanacetum cinerariifolium</name>
    <name type="common">Dalmatian daisy</name>
    <name type="synonym">Chrysanthemum cinerariifolium</name>
    <dbReference type="NCBI Taxonomy" id="118510"/>
    <lineage>
        <taxon>Eukaryota</taxon>
        <taxon>Viridiplantae</taxon>
        <taxon>Streptophyta</taxon>
        <taxon>Embryophyta</taxon>
        <taxon>Tracheophyta</taxon>
        <taxon>Spermatophyta</taxon>
        <taxon>Magnoliopsida</taxon>
        <taxon>eudicotyledons</taxon>
        <taxon>Gunneridae</taxon>
        <taxon>Pentapetalae</taxon>
        <taxon>asterids</taxon>
        <taxon>campanulids</taxon>
        <taxon>Asterales</taxon>
        <taxon>Asteraceae</taxon>
        <taxon>Asteroideae</taxon>
        <taxon>Anthemideae</taxon>
        <taxon>Anthemidinae</taxon>
        <taxon>Tanacetum</taxon>
    </lineage>
</organism>
<gene>
    <name evidence="1" type="ORF">Tci_047179</name>
</gene>
<name>A0A6L2MME2_TANCI</name>
<evidence type="ECO:0000313" key="1">
    <source>
        <dbReference type="EMBL" id="GEU75201.1"/>
    </source>
</evidence>
<proteinExistence type="predicted"/>
<accession>A0A6L2MME2</accession>
<dbReference type="AlphaFoldDB" id="A0A6L2MME2"/>
<dbReference type="EMBL" id="BKCJ010007037">
    <property type="protein sequence ID" value="GEU75201.1"/>
    <property type="molecule type" value="Genomic_DNA"/>
</dbReference>
<comment type="caution">
    <text evidence="1">The sequence shown here is derived from an EMBL/GenBank/DDBJ whole genome shotgun (WGS) entry which is preliminary data.</text>
</comment>